<dbReference type="Pfam" id="PF02353">
    <property type="entry name" value="CMAS"/>
    <property type="match status" value="1"/>
</dbReference>
<keyword evidence="4" id="KW-0949">S-adenosyl-L-methionine</keyword>
<evidence type="ECO:0000313" key="6">
    <source>
        <dbReference type="Proteomes" id="UP000019132"/>
    </source>
</evidence>
<dbReference type="PANTHER" id="PTHR13610">
    <property type="entry name" value="METHYLTRANSFERASE DOMAIN-CONTAINING PROTEIN"/>
    <property type="match status" value="1"/>
</dbReference>
<evidence type="ECO:0000256" key="3">
    <source>
        <dbReference type="ARBA" id="ARBA00022679"/>
    </source>
</evidence>
<dbReference type="STRING" id="431595.K3WRR4"/>
<evidence type="ECO:0008006" key="7">
    <source>
        <dbReference type="Google" id="ProtNLM"/>
    </source>
</evidence>
<keyword evidence="3" id="KW-0808">Transferase</keyword>
<dbReference type="HOGENOM" id="CLU_068443_1_0_1"/>
<dbReference type="GO" id="GO:0016279">
    <property type="term" value="F:protein-lysine N-methyltransferase activity"/>
    <property type="evidence" value="ECO:0007669"/>
    <property type="project" value="InterPro"/>
</dbReference>
<evidence type="ECO:0000313" key="5">
    <source>
        <dbReference type="EnsemblProtists" id="PYU1_T007658"/>
    </source>
</evidence>
<evidence type="ECO:0000256" key="4">
    <source>
        <dbReference type="ARBA" id="ARBA00022691"/>
    </source>
</evidence>
<dbReference type="eggNOG" id="ENOG502S9CR">
    <property type="taxonomic scope" value="Eukaryota"/>
</dbReference>
<dbReference type="AlphaFoldDB" id="K3WRR4"/>
<dbReference type="EnsemblProtists" id="PYU1_T007658">
    <property type="protein sequence ID" value="PYU1_T007658"/>
    <property type="gene ID" value="PYU1_G007642"/>
</dbReference>
<evidence type="ECO:0000256" key="1">
    <source>
        <dbReference type="ARBA" id="ARBA00010633"/>
    </source>
</evidence>
<evidence type="ECO:0000256" key="2">
    <source>
        <dbReference type="ARBA" id="ARBA00022603"/>
    </source>
</evidence>
<dbReference type="VEuPathDB" id="FungiDB:PYU1_G007642"/>
<name>K3WRR4_GLOUD</name>
<dbReference type="OMA" id="VETRMCA"/>
<dbReference type="InterPro" id="IPR029063">
    <property type="entry name" value="SAM-dependent_MTases_sf"/>
</dbReference>
<reference evidence="5" key="3">
    <citation type="submission" date="2015-02" db="UniProtKB">
        <authorList>
            <consortium name="EnsemblProtists"/>
        </authorList>
    </citation>
    <scope>IDENTIFICATION</scope>
    <source>
        <strain evidence="5">DAOM BR144</strain>
    </source>
</reference>
<accession>K3WRR4</accession>
<dbReference type="PANTHER" id="PTHR13610:SF11">
    <property type="entry name" value="METHYLTRANSFERASE DOMAIN-CONTAINING PROTEIN"/>
    <property type="match status" value="1"/>
</dbReference>
<sequence>MPSTSAFAAIAANVSKSKSSTLAVMPLVVACAAVTGYARSTAAAHHMQAAPQENDSDAAHDAETFHQHVVYQTGSVTVAATLMLAPRKTLHSTPLRVFQSALEMLRIASDDVFYDIGCGDGRLVIAAARTYSIRAVGIEIDAVRAAQATRAVQDAGVAHLVTIHHGNAMDFDYRDATVMFLFLIERGLGLIRPLLEQLPSRCRVVTYLYKFPGSLPHEGKHFLRAKDASDDVAFPVYIYTFPSRFAVENGTQSAL</sequence>
<organism evidence="5 6">
    <name type="scientific">Globisporangium ultimum (strain ATCC 200006 / CBS 805.95 / DAOM BR144)</name>
    <name type="common">Pythium ultimum</name>
    <dbReference type="NCBI Taxonomy" id="431595"/>
    <lineage>
        <taxon>Eukaryota</taxon>
        <taxon>Sar</taxon>
        <taxon>Stramenopiles</taxon>
        <taxon>Oomycota</taxon>
        <taxon>Peronosporomycetes</taxon>
        <taxon>Pythiales</taxon>
        <taxon>Pythiaceae</taxon>
        <taxon>Globisporangium</taxon>
    </lineage>
</organism>
<protein>
    <recommendedName>
        <fullName evidence="7">Methyltransferase domain-containing protein</fullName>
    </recommendedName>
</protein>
<keyword evidence="2" id="KW-0489">Methyltransferase</keyword>
<reference evidence="6" key="1">
    <citation type="journal article" date="2010" name="Genome Biol.">
        <title>Genome sequence of the necrotrophic plant pathogen Pythium ultimum reveals original pathogenicity mechanisms and effector repertoire.</title>
        <authorList>
            <person name="Levesque C.A."/>
            <person name="Brouwer H."/>
            <person name="Cano L."/>
            <person name="Hamilton J.P."/>
            <person name="Holt C."/>
            <person name="Huitema E."/>
            <person name="Raffaele S."/>
            <person name="Robideau G.P."/>
            <person name="Thines M."/>
            <person name="Win J."/>
            <person name="Zerillo M.M."/>
            <person name="Beakes G.W."/>
            <person name="Boore J.L."/>
            <person name="Busam D."/>
            <person name="Dumas B."/>
            <person name="Ferriera S."/>
            <person name="Fuerstenberg S.I."/>
            <person name="Gachon C.M."/>
            <person name="Gaulin E."/>
            <person name="Govers F."/>
            <person name="Grenville-Briggs L."/>
            <person name="Horner N."/>
            <person name="Hostetler J."/>
            <person name="Jiang R.H."/>
            <person name="Johnson J."/>
            <person name="Krajaejun T."/>
            <person name="Lin H."/>
            <person name="Meijer H.J."/>
            <person name="Moore B."/>
            <person name="Morris P."/>
            <person name="Phuntmart V."/>
            <person name="Puiu D."/>
            <person name="Shetty J."/>
            <person name="Stajich J.E."/>
            <person name="Tripathy S."/>
            <person name="Wawra S."/>
            <person name="van West P."/>
            <person name="Whitty B.R."/>
            <person name="Coutinho P.M."/>
            <person name="Henrissat B."/>
            <person name="Martin F."/>
            <person name="Thomas P.D."/>
            <person name="Tyler B.M."/>
            <person name="De Vries R.P."/>
            <person name="Kamoun S."/>
            <person name="Yandell M."/>
            <person name="Tisserat N."/>
            <person name="Buell C.R."/>
        </authorList>
    </citation>
    <scope>NUCLEOTIDE SEQUENCE</scope>
    <source>
        <strain evidence="6">DAOM:BR144</strain>
    </source>
</reference>
<dbReference type="GO" id="GO:0005739">
    <property type="term" value="C:mitochondrion"/>
    <property type="evidence" value="ECO:0007669"/>
    <property type="project" value="TreeGrafter"/>
</dbReference>
<dbReference type="GO" id="GO:0032259">
    <property type="term" value="P:methylation"/>
    <property type="evidence" value="ECO:0007669"/>
    <property type="project" value="UniProtKB-KW"/>
</dbReference>
<proteinExistence type="inferred from homology"/>
<dbReference type="InterPro" id="IPR026170">
    <property type="entry name" value="FAM173A/B"/>
</dbReference>
<dbReference type="Proteomes" id="UP000019132">
    <property type="component" value="Unassembled WGS sequence"/>
</dbReference>
<dbReference type="InParanoid" id="K3WRR4"/>
<dbReference type="SUPFAM" id="SSF53335">
    <property type="entry name" value="S-adenosyl-L-methionine-dependent methyltransferases"/>
    <property type="match status" value="1"/>
</dbReference>
<dbReference type="GO" id="GO:1905706">
    <property type="term" value="P:regulation of mitochondrial ATP synthesis coupled proton transport"/>
    <property type="evidence" value="ECO:0007669"/>
    <property type="project" value="TreeGrafter"/>
</dbReference>
<keyword evidence="6" id="KW-1185">Reference proteome</keyword>
<dbReference type="Gene3D" id="3.40.50.150">
    <property type="entry name" value="Vaccinia Virus protein VP39"/>
    <property type="match status" value="1"/>
</dbReference>
<dbReference type="CDD" id="cd02440">
    <property type="entry name" value="AdoMet_MTases"/>
    <property type="match status" value="1"/>
</dbReference>
<dbReference type="EMBL" id="GL376585">
    <property type="status" value="NOT_ANNOTATED_CDS"/>
    <property type="molecule type" value="Genomic_DNA"/>
</dbReference>
<reference evidence="6" key="2">
    <citation type="submission" date="2010-04" db="EMBL/GenBank/DDBJ databases">
        <authorList>
            <person name="Buell R."/>
            <person name="Hamilton J."/>
            <person name="Hostetler J."/>
        </authorList>
    </citation>
    <scope>NUCLEOTIDE SEQUENCE [LARGE SCALE GENOMIC DNA]</scope>
    <source>
        <strain evidence="6">DAOM:BR144</strain>
    </source>
</reference>
<comment type="similarity">
    <text evidence="1">Belongs to the ANT/ATPSC lysine N-methyltransferase family.</text>
</comment>